<gene>
    <name evidence="2" type="ORF">LVIROSA_LOCUS13319</name>
</gene>
<keyword evidence="3" id="KW-1185">Reference proteome</keyword>
<accession>A0AAU9MNH7</accession>
<dbReference type="PANTHER" id="PTHR35167:SF3">
    <property type="entry name" value="OS05G0216466 PROTEIN"/>
    <property type="match status" value="1"/>
</dbReference>
<protein>
    <submittedName>
        <fullName evidence="2">Uncharacterized protein</fullName>
    </submittedName>
</protein>
<proteinExistence type="predicted"/>
<feature type="region of interest" description="Disordered" evidence="1">
    <location>
        <begin position="93"/>
        <end position="112"/>
    </location>
</feature>
<reference evidence="2 3" key="1">
    <citation type="submission" date="2022-01" db="EMBL/GenBank/DDBJ databases">
        <authorList>
            <person name="Xiong W."/>
            <person name="Schranz E."/>
        </authorList>
    </citation>
    <scope>NUCLEOTIDE SEQUENCE [LARGE SCALE GENOMIC DNA]</scope>
</reference>
<dbReference type="Proteomes" id="UP001157418">
    <property type="component" value="Unassembled WGS sequence"/>
</dbReference>
<feature type="compositionally biased region" description="Polar residues" evidence="1">
    <location>
        <begin position="1"/>
        <end position="18"/>
    </location>
</feature>
<evidence type="ECO:0000313" key="2">
    <source>
        <dbReference type="EMBL" id="CAH1426228.1"/>
    </source>
</evidence>
<evidence type="ECO:0000313" key="3">
    <source>
        <dbReference type="Proteomes" id="UP001157418"/>
    </source>
</evidence>
<dbReference type="EMBL" id="CAKMRJ010002223">
    <property type="protein sequence ID" value="CAH1426228.1"/>
    <property type="molecule type" value="Genomic_DNA"/>
</dbReference>
<comment type="caution">
    <text evidence="2">The sequence shown here is derived from an EMBL/GenBank/DDBJ whole genome shotgun (WGS) entry which is preliminary data.</text>
</comment>
<name>A0AAU9MNH7_9ASTR</name>
<dbReference type="PANTHER" id="PTHR35167">
    <property type="entry name" value="OS05G0216466 PROTEIN"/>
    <property type="match status" value="1"/>
</dbReference>
<organism evidence="2 3">
    <name type="scientific">Lactuca virosa</name>
    <dbReference type="NCBI Taxonomy" id="75947"/>
    <lineage>
        <taxon>Eukaryota</taxon>
        <taxon>Viridiplantae</taxon>
        <taxon>Streptophyta</taxon>
        <taxon>Embryophyta</taxon>
        <taxon>Tracheophyta</taxon>
        <taxon>Spermatophyta</taxon>
        <taxon>Magnoliopsida</taxon>
        <taxon>eudicotyledons</taxon>
        <taxon>Gunneridae</taxon>
        <taxon>Pentapetalae</taxon>
        <taxon>asterids</taxon>
        <taxon>campanulids</taxon>
        <taxon>Asterales</taxon>
        <taxon>Asteraceae</taxon>
        <taxon>Cichorioideae</taxon>
        <taxon>Cichorieae</taxon>
        <taxon>Lactucinae</taxon>
        <taxon>Lactuca</taxon>
    </lineage>
</organism>
<evidence type="ECO:0000256" key="1">
    <source>
        <dbReference type="SAM" id="MobiDB-lite"/>
    </source>
</evidence>
<feature type="region of interest" description="Disordered" evidence="1">
    <location>
        <begin position="1"/>
        <end position="20"/>
    </location>
</feature>
<sequence>MEKSSSNPTTHLEQQSRFTEPEVEAALQLIQLSGESDAYFQGHGLSISSGEVLATISMKRRKKEVVGDHDESQGSSTSDITSAVRRFFVPRFEAEGDDEDENNDVAGSRRRKRKKFRSVIELYKISS</sequence>
<dbReference type="AlphaFoldDB" id="A0AAU9MNH7"/>